<dbReference type="InterPro" id="IPR005202">
    <property type="entry name" value="TF_GRAS"/>
</dbReference>
<proteinExistence type="predicted"/>
<evidence type="ECO:0000313" key="5">
    <source>
        <dbReference type="Proteomes" id="UP001237642"/>
    </source>
</evidence>
<keyword evidence="5" id="KW-1185">Reference proteome</keyword>
<dbReference type="Pfam" id="PF03478">
    <property type="entry name" value="Beta-prop_KIB1-4"/>
    <property type="match status" value="1"/>
</dbReference>
<evidence type="ECO:0000256" key="1">
    <source>
        <dbReference type="ARBA" id="ARBA00023015"/>
    </source>
</evidence>
<reference evidence="4" key="2">
    <citation type="submission" date="2023-05" db="EMBL/GenBank/DDBJ databases">
        <authorList>
            <person name="Schelkunov M.I."/>
        </authorList>
    </citation>
    <scope>NUCLEOTIDE SEQUENCE</scope>
    <source>
        <strain evidence="4">Hsosn_3</strain>
        <tissue evidence="4">Leaf</tissue>
    </source>
</reference>
<name>A0AAD8ILI9_9APIA</name>
<accession>A0AAD8ILI9</accession>
<dbReference type="PANTHER" id="PTHR33110">
    <property type="entry name" value="F-BOX/KELCH-REPEAT PROTEIN-RELATED"/>
    <property type="match status" value="1"/>
</dbReference>
<protein>
    <recommendedName>
        <fullName evidence="3">KIB1-4 beta-propeller domain-containing protein</fullName>
    </recommendedName>
</protein>
<dbReference type="Pfam" id="PF03514">
    <property type="entry name" value="GRAS"/>
    <property type="match status" value="1"/>
</dbReference>
<dbReference type="EMBL" id="JAUIZM010000004">
    <property type="protein sequence ID" value="KAK1387209.1"/>
    <property type="molecule type" value="Genomic_DNA"/>
</dbReference>
<dbReference type="Proteomes" id="UP001237642">
    <property type="component" value="Unassembled WGS sequence"/>
</dbReference>
<evidence type="ECO:0000256" key="2">
    <source>
        <dbReference type="ARBA" id="ARBA00023163"/>
    </source>
</evidence>
<keyword evidence="2" id="KW-0804">Transcription</keyword>
<evidence type="ECO:0000259" key="3">
    <source>
        <dbReference type="Pfam" id="PF03478"/>
    </source>
</evidence>
<sequence>MCTKDKEEKMKRSSTRSPSKWMMKKCSSKLKIERSWADLDLDLLGEIKKKLYYGDHARFSGVCKSSLAAQHEKRAADVLPCLLLVFRDENLNKFTYNLYQPLNLRQPIISQVSILTKKATTLPQFNYPEVPAENFKVFKAVSTCPGYSDCVFLVLHVANYLHWSLGIFFHGDTQWTTHEFQSIGYPVDQDAVCIGGVFYFLCHDQRLVSVDIASGELKVDTFSTPLDYGGIQKFFGLDGELMLMYCDKQQGRKSFLTSYDWLQKLWVPVKSLGDRSLFLSEYSVYVDDINYYGVSPNKIYIQKHGTCCVYSFENDELLESTSSGLRNWDEDDDQGIQWSLANQRNSSIRDLIDPEFIKVYVSDGLGSDIVRKFEGLYPYLLGLTWELIFSMLMIQRWKCSKLLDCCSTVLYHGPQAPTKIPCDWNEIEENFHGNLETPFDIDKDPNMMLKNNCKVYYQFSVPSWMFLSYHDSNGSEDSDVFQKSEMYCSMNTLKDDKKAVTGILRNYAILILKWQGLHVQDHTLMSKKFNAQSLQVNQHLIRSICKTLARKFCLIVNFCIEVLSTISFTGRCCLIVILFYRKHIRDLDFAKAMTVLLLQHEEGRMVLPEDLINGCIFMRESLSDCHSQKLQMRFEQKRKLRQTFKRAVRRTLKQMCYTLKCLIFEMISSQVKRDYSAFFDSLDAMLSKYDTSRAKVEQFYFAHVIKNIVCCEAPALMERHEMGLRG</sequence>
<comment type="caution">
    <text evidence="4">The sequence shown here is derived from an EMBL/GenBank/DDBJ whole genome shotgun (WGS) entry which is preliminary data.</text>
</comment>
<reference evidence="4" key="1">
    <citation type="submission" date="2023-02" db="EMBL/GenBank/DDBJ databases">
        <title>Genome of toxic invasive species Heracleum sosnowskyi carries increased number of genes despite the absence of recent whole-genome duplications.</title>
        <authorList>
            <person name="Schelkunov M."/>
            <person name="Shtratnikova V."/>
            <person name="Makarenko M."/>
            <person name="Klepikova A."/>
            <person name="Omelchenko D."/>
            <person name="Novikova G."/>
            <person name="Obukhova E."/>
            <person name="Bogdanov V."/>
            <person name="Penin A."/>
            <person name="Logacheva M."/>
        </authorList>
    </citation>
    <scope>NUCLEOTIDE SEQUENCE</scope>
    <source>
        <strain evidence="4">Hsosn_3</strain>
        <tissue evidence="4">Leaf</tissue>
    </source>
</reference>
<evidence type="ECO:0000313" key="4">
    <source>
        <dbReference type="EMBL" id="KAK1387209.1"/>
    </source>
</evidence>
<dbReference type="AlphaFoldDB" id="A0AAD8ILI9"/>
<dbReference type="InterPro" id="IPR005174">
    <property type="entry name" value="KIB1-4_b-propeller"/>
</dbReference>
<feature type="domain" description="KIB1-4 beta-propeller" evidence="3">
    <location>
        <begin position="112"/>
        <end position="310"/>
    </location>
</feature>
<keyword evidence="1" id="KW-0805">Transcription regulation</keyword>
<organism evidence="4 5">
    <name type="scientific">Heracleum sosnowskyi</name>
    <dbReference type="NCBI Taxonomy" id="360622"/>
    <lineage>
        <taxon>Eukaryota</taxon>
        <taxon>Viridiplantae</taxon>
        <taxon>Streptophyta</taxon>
        <taxon>Embryophyta</taxon>
        <taxon>Tracheophyta</taxon>
        <taxon>Spermatophyta</taxon>
        <taxon>Magnoliopsida</taxon>
        <taxon>eudicotyledons</taxon>
        <taxon>Gunneridae</taxon>
        <taxon>Pentapetalae</taxon>
        <taxon>asterids</taxon>
        <taxon>campanulids</taxon>
        <taxon>Apiales</taxon>
        <taxon>Apiaceae</taxon>
        <taxon>Apioideae</taxon>
        <taxon>apioid superclade</taxon>
        <taxon>Tordylieae</taxon>
        <taxon>Tordyliinae</taxon>
        <taxon>Heracleum</taxon>
    </lineage>
</organism>
<gene>
    <name evidence="4" type="ORF">POM88_015387</name>
</gene>